<name>A0A939PEW9_9ACTN</name>
<keyword evidence="3" id="KW-1185">Reference proteome</keyword>
<evidence type="ECO:0000313" key="3">
    <source>
        <dbReference type="Proteomes" id="UP000669179"/>
    </source>
</evidence>
<dbReference type="InterPro" id="IPR043777">
    <property type="entry name" value="DUF5719"/>
</dbReference>
<dbReference type="EMBL" id="JAGEOJ010000005">
    <property type="protein sequence ID" value="MBO2448439.1"/>
    <property type="molecule type" value="Genomic_DNA"/>
</dbReference>
<protein>
    <recommendedName>
        <fullName evidence="4">Secreted protein</fullName>
    </recommendedName>
</protein>
<accession>A0A939PEW9</accession>
<evidence type="ECO:0000313" key="2">
    <source>
        <dbReference type="EMBL" id="MBO2448439.1"/>
    </source>
</evidence>
<reference evidence="2" key="1">
    <citation type="submission" date="2021-03" db="EMBL/GenBank/DDBJ databases">
        <authorList>
            <person name="Kanchanasin P."/>
            <person name="Saeng-In P."/>
            <person name="Phongsopitanun W."/>
            <person name="Yuki M."/>
            <person name="Kudo T."/>
            <person name="Ohkuma M."/>
            <person name="Tanasupawat S."/>
        </authorList>
    </citation>
    <scope>NUCLEOTIDE SEQUENCE</scope>
    <source>
        <strain evidence="2">GKU 128</strain>
    </source>
</reference>
<keyword evidence="1" id="KW-1133">Transmembrane helix</keyword>
<feature type="transmembrane region" description="Helical" evidence="1">
    <location>
        <begin position="12"/>
        <end position="29"/>
    </location>
</feature>
<keyword evidence="1" id="KW-0812">Transmembrane</keyword>
<gene>
    <name evidence="2" type="ORF">J4573_15160</name>
</gene>
<dbReference type="AlphaFoldDB" id="A0A939PEW9"/>
<dbReference type="Proteomes" id="UP000669179">
    <property type="component" value="Unassembled WGS sequence"/>
</dbReference>
<dbReference type="Pfam" id="PF18986">
    <property type="entry name" value="DUF5719"/>
    <property type="match status" value="1"/>
</dbReference>
<evidence type="ECO:0008006" key="4">
    <source>
        <dbReference type="Google" id="ProtNLM"/>
    </source>
</evidence>
<keyword evidence="1" id="KW-0472">Membrane</keyword>
<evidence type="ECO:0000256" key="1">
    <source>
        <dbReference type="SAM" id="Phobius"/>
    </source>
</evidence>
<comment type="caution">
    <text evidence="2">The sequence shown here is derived from an EMBL/GenBank/DDBJ whole genome shotgun (WGS) entry which is preliminary data.</text>
</comment>
<sequence>MDRLLRLLGLRYATAGLVLIALAALYGAADLSRPDAPARAAGKPVEAALTSTMMVCPAHEDGRVSVLAPARSGSGRADIVQTRDGKVVASVPNPGESYAKDITHGQDSYTVRGSGALASGLEAERTTYWPGGDDRGLAGVRCARPGTDLWFLGPGPIAAEKLDLYLTNVDAQPASVDVTALSGEGPLDTPDGQGTPVEPYSTRIIPLGKSPEGLGDILATARDLALRVHSTTGRVAASVRVRIGKKKGIEWMPLSPAPAKTLVVPGIPSGEGNRQLLVGVPGSEDARIKVQVLTPNGAFAPQGQDVLDAPAETVTPLELDRALSGKPAAVRLVSDRPIVAGFDAQRGGDVGFGTATAPLSPTGAVISDNRFDSTLQLTAPAGAASVRITAIGGQGPGSPQVVKIPAGRTTEVKIAGPRGGEHGYGVLVVPVEGSGPVHAARTLTTGKGDKALFTVLPLEPAATTVTLPPVGDSQTAVIH</sequence>
<dbReference type="RefSeq" id="WP_208256072.1">
    <property type="nucleotide sequence ID" value="NZ_JAGEOJ010000005.1"/>
</dbReference>
<organism evidence="2 3">
    <name type="scientific">Actinomadura barringtoniae</name>
    <dbReference type="NCBI Taxonomy" id="1427535"/>
    <lineage>
        <taxon>Bacteria</taxon>
        <taxon>Bacillati</taxon>
        <taxon>Actinomycetota</taxon>
        <taxon>Actinomycetes</taxon>
        <taxon>Streptosporangiales</taxon>
        <taxon>Thermomonosporaceae</taxon>
        <taxon>Actinomadura</taxon>
    </lineage>
</organism>
<proteinExistence type="predicted"/>